<accession>A0A5M6CQZ6</accession>
<dbReference type="InterPro" id="IPR051013">
    <property type="entry name" value="MBL_superfamily_lactonases"/>
</dbReference>
<organism evidence="6 7">
    <name type="scientific">Taibaiella lutea</name>
    <dbReference type="NCBI Taxonomy" id="2608001"/>
    <lineage>
        <taxon>Bacteria</taxon>
        <taxon>Pseudomonadati</taxon>
        <taxon>Bacteroidota</taxon>
        <taxon>Chitinophagia</taxon>
        <taxon>Chitinophagales</taxon>
        <taxon>Chitinophagaceae</taxon>
        <taxon>Taibaiella</taxon>
    </lineage>
</organism>
<feature type="domain" description="Metallo-beta-lactamase" evidence="5">
    <location>
        <begin position="41"/>
        <end position="231"/>
    </location>
</feature>
<comment type="similarity">
    <text evidence="1">Belongs to the metallo-beta-lactamase superfamily.</text>
</comment>
<dbReference type="InterPro" id="IPR001279">
    <property type="entry name" value="Metallo-B-lactamas"/>
</dbReference>
<keyword evidence="7" id="KW-1185">Reference proteome</keyword>
<dbReference type="PANTHER" id="PTHR42978:SF6">
    <property type="entry name" value="QUORUM-QUENCHING LACTONASE YTNP-RELATED"/>
    <property type="match status" value="1"/>
</dbReference>
<reference evidence="6 7" key="1">
    <citation type="submission" date="2019-09" db="EMBL/GenBank/DDBJ databases">
        <title>Genome sequence and assembly of Taibaiella sp.</title>
        <authorList>
            <person name="Chhetri G."/>
        </authorList>
    </citation>
    <scope>NUCLEOTIDE SEQUENCE [LARGE SCALE GENOMIC DNA]</scope>
    <source>
        <strain evidence="6 7">KVB11</strain>
    </source>
</reference>
<protein>
    <submittedName>
        <fullName evidence="6">MBL fold metallo-hydrolase</fullName>
    </submittedName>
</protein>
<keyword evidence="4" id="KW-0862">Zinc</keyword>
<name>A0A5M6CQZ6_9BACT</name>
<keyword evidence="2" id="KW-0479">Metal-binding</keyword>
<evidence type="ECO:0000256" key="2">
    <source>
        <dbReference type="ARBA" id="ARBA00022723"/>
    </source>
</evidence>
<comment type="caution">
    <text evidence="6">The sequence shown here is derived from an EMBL/GenBank/DDBJ whole genome shotgun (WGS) entry which is preliminary data.</text>
</comment>
<dbReference type="AlphaFoldDB" id="A0A5M6CQZ6"/>
<keyword evidence="3 6" id="KW-0378">Hydrolase</keyword>
<dbReference type="GO" id="GO:0016787">
    <property type="term" value="F:hydrolase activity"/>
    <property type="evidence" value="ECO:0007669"/>
    <property type="project" value="UniProtKB-KW"/>
</dbReference>
<gene>
    <name evidence="6" type="ORF">F0919_01510</name>
</gene>
<dbReference type="SMART" id="SM00849">
    <property type="entry name" value="Lactamase_B"/>
    <property type="match status" value="1"/>
</dbReference>
<dbReference type="EMBL" id="VWSH01000001">
    <property type="protein sequence ID" value="KAA5536372.1"/>
    <property type="molecule type" value="Genomic_DNA"/>
</dbReference>
<dbReference type="SUPFAM" id="SSF56281">
    <property type="entry name" value="Metallo-hydrolase/oxidoreductase"/>
    <property type="match status" value="1"/>
</dbReference>
<sequence>MTQIFPLSEGTFTIGHDKIFRPFNQTNDELNDRPTGSLLVEVQPFVIVNDKDIILLDTGLGFNNPDGVAHLPDNLKKHNIHPEDVTKILLSHLHKDHAGGIDINLFPNATFYIYQNEMDFAIQTGYPSYYVEELLPLKTCNRVNWLNGENGTIDGYIHYEHTNGHCPQHIVFKIESETGIIFYGGDEAPQYKQMKMKYVAKYDFDGKKAMQLREEWALEGAREGWQFLFYHDVKTPIAKML</sequence>
<evidence type="ECO:0000313" key="7">
    <source>
        <dbReference type="Proteomes" id="UP000323632"/>
    </source>
</evidence>
<dbReference type="GO" id="GO:0046872">
    <property type="term" value="F:metal ion binding"/>
    <property type="evidence" value="ECO:0007669"/>
    <property type="project" value="UniProtKB-KW"/>
</dbReference>
<dbReference type="PANTHER" id="PTHR42978">
    <property type="entry name" value="QUORUM-QUENCHING LACTONASE YTNP-RELATED-RELATED"/>
    <property type="match status" value="1"/>
</dbReference>
<dbReference type="Pfam" id="PF00753">
    <property type="entry name" value="Lactamase_B"/>
    <property type="match status" value="1"/>
</dbReference>
<evidence type="ECO:0000256" key="4">
    <source>
        <dbReference type="ARBA" id="ARBA00022833"/>
    </source>
</evidence>
<evidence type="ECO:0000256" key="3">
    <source>
        <dbReference type="ARBA" id="ARBA00022801"/>
    </source>
</evidence>
<proteinExistence type="inferred from homology"/>
<evidence type="ECO:0000313" key="6">
    <source>
        <dbReference type="EMBL" id="KAA5536372.1"/>
    </source>
</evidence>
<dbReference type="InterPro" id="IPR036866">
    <property type="entry name" value="RibonucZ/Hydroxyglut_hydro"/>
</dbReference>
<dbReference type="RefSeq" id="WP_150030943.1">
    <property type="nucleotide sequence ID" value="NZ_VWSH01000001.1"/>
</dbReference>
<evidence type="ECO:0000256" key="1">
    <source>
        <dbReference type="ARBA" id="ARBA00007749"/>
    </source>
</evidence>
<dbReference type="Gene3D" id="3.60.15.10">
    <property type="entry name" value="Ribonuclease Z/Hydroxyacylglutathione hydrolase-like"/>
    <property type="match status" value="1"/>
</dbReference>
<dbReference type="Proteomes" id="UP000323632">
    <property type="component" value="Unassembled WGS sequence"/>
</dbReference>
<evidence type="ECO:0000259" key="5">
    <source>
        <dbReference type="SMART" id="SM00849"/>
    </source>
</evidence>